<comment type="function">
    <text evidence="5">Catalyzes the ATP-dependent conversion of 5-aminoimidazole ribonucleotide (AIR) and HCO(3)(-) to N5-carboxyaminoimidazole ribonucleotide (N5-CAIR).</text>
</comment>
<feature type="domain" description="ATP-grasp" evidence="7">
    <location>
        <begin position="112"/>
        <end position="298"/>
    </location>
</feature>
<dbReference type="AlphaFoldDB" id="A0A368XH58"/>
<dbReference type="NCBIfam" id="NF004676">
    <property type="entry name" value="PRK06019.1-2"/>
    <property type="match status" value="1"/>
</dbReference>
<evidence type="ECO:0000256" key="3">
    <source>
        <dbReference type="ARBA" id="ARBA00022755"/>
    </source>
</evidence>
<keyword evidence="3 5" id="KW-0658">Purine biosynthesis</keyword>
<reference evidence="8 9" key="1">
    <citation type="submission" date="2018-07" db="EMBL/GenBank/DDBJ databases">
        <title>Genomic Encyclopedia of Type Strains, Phase IV (KMG-IV): sequencing the most valuable type-strain genomes for metagenomic binning, comparative biology and taxonomic classification.</title>
        <authorList>
            <person name="Goeker M."/>
        </authorList>
    </citation>
    <scope>NUCLEOTIDE SEQUENCE [LARGE SCALE GENOMIC DNA]</scope>
    <source>
        <strain evidence="8 9">DSM 27696</strain>
    </source>
</reference>
<dbReference type="NCBIfam" id="NF004675">
    <property type="entry name" value="PRK06019.1-1"/>
    <property type="match status" value="1"/>
</dbReference>
<dbReference type="PROSITE" id="PS50975">
    <property type="entry name" value="ATP_GRASP"/>
    <property type="match status" value="1"/>
</dbReference>
<dbReference type="GO" id="GO:0004638">
    <property type="term" value="F:phosphoribosylaminoimidazole carboxylase activity"/>
    <property type="evidence" value="ECO:0007669"/>
    <property type="project" value="InterPro"/>
</dbReference>
<feature type="binding site" evidence="5">
    <location>
        <begin position="268"/>
        <end position="269"/>
    </location>
    <ligand>
        <name>ATP</name>
        <dbReference type="ChEBI" id="CHEBI:30616"/>
    </ligand>
</feature>
<feature type="binding site" evidence="5">
    <location>
        <position position="108"/>
    </location>
    <ligand>
        <name>ATP</name>
        <dbReference type="ChEBI" id="CHEBI:30616"/>
    </ligand>
</feature>
<organism evidence="8 9">
    <name type="scientific">Saliterribacillus persicus</name>
    <dbReference type="NCBI Taxonomy" id="930114"/>
    <lineage>
        <taxon>Bacteria</taxon>
        <taxon>Bacillati</taxon>
        <taxon>Bacillota</taxon>
        <taxon>Bacilli</taxon>
        <taxon>Bacillales</taxon>
        <taxon>Bacillaceae</taxon>
        <taxon>Saliterribacillus</taxon>
    </lineage>
</organism>
<feature type="binding site" evidence="5">
    <location>
        <position position="148"/>
    </location>
    <ligand>
        <name>ATP</name>
        <dbReference type="ChEBI" id="CHEBI:30616"/>
    </ligand>
</feature>
<dbReference type="GO" id="GO:0005829">
    <property type="term" value="C:cytosol"/>
    <property type="evidence" value="ECO:0007669"/>
    <property type="project" value="TreeGrafter"/>
</dbReference>
<dbReference type="InterPro" id="IPR013815">
    <property type="entry name" value="ATP_grasp_subdomain_1"/>
</dbReference>
<feature type="binding site" evidence="5">
    <location>
        <begin position="184"/>
        <end position="187"/>
    </location>
    <ligand>
        <name>ATP</name>
        <dbReference type="ChEBI" id="CHEBI:30616"/>
    </ligand>
</feature>
<evidence type="ECO:0000313" key="9">
    <source>
        <dbReference type="Proteomes" id="UP000252585"/>
    </source>
</evidence>
<dbReference type="Gene3D" id="3.30.1490.20">
    <property type="entry name" value="ATP-grasp fold, A domain"/>
    <property type="match status" value="1"/>
</dbReference>
<accession>A0A368XH58</accession>
<comment type="pathway">
    <text evidence="5 6">Purine metabolism; IMP biosynthesis via de novo pathway; 5-amino-1-(5-phospho-D-ribosyl)imidazole-4-carboxylate from 5-amino-1-(5-phospho-D-ribosyl)imidazole (N5-CAIR route): step 1/2.</text>
</comment>
<evidence type="ECO:0000313" key="8">
    <source>
        <dbReference type="EMBL" id="RCW65817.1"/>
    </source>
</evidence>
<sequence length="377" mass="41894">MLQNKLTYGKTIGIIGGGQLGRMMTTQAKHMGYRVVVLDPTPDCPTAQVADDQIVAKYDDLDAIKELAEKSDVVTYEFENVDLKAAEFLEGKGILPQGARSLRITQDREVEKEAIVESGQPVAPYKIVTTAPMLKDAIAEIGYPLVVKTCRGGYDGKGQVKLENEDNLSEAEAMLEKNGRVIVEKWVSFDKEISIVFSRKANGDISYFPVAENIHRNHILYTTIVPARVSESTVEKAKEAAAAIASTINVVGTFAIEMFVQGENILINEMAPRPHNSGHYTIEACNVSQFEQHVRAICNLPLAPIYFHGAAVMLNLLGKDVDLFFNRLNEIGYGHVHMYGKEENKPERKMGHVTYIGDNFSNLYRDLIEKSILEDKN</sequence>
<evidence type="ECO:0000256" key="4">
    <source>
        <dbReference type="ARBA" id="ARBA00022840"/>
    </source>
</evidence>
<name>A0A368XH58_9BACI</name>
<evidence type="ECO:0000256" key="1">
    <source>
        <dbReference type="ARBA" id="ARBA00022598"/>
    </source>
</evidence>
<dbReference type="Pfam" id="PF17769">
    <property type="entry name" value="PurK_C"/>
    <property type="match status" value="1"/>
</dbReference>
<dbReference type="NCBIfam" id="TIGR01161">
    <property type="entry name" value="purK"/>
    <property type="match status" value="1"/>
</dbReference>
<dbReference type="Pfam" id="PF22660">
    <property type="entry name" value="RS_preATP-grasp-like"/>
    <property type="match status" value="1"/>
</dbReference>
<evidence type="ECO:0000256" key="2">
    <source>
        <dbReference type="ARBA" id="ARBA00022741"/>
    </source>
</evidence>
<dbReference type="EC" id="6.3.4.18" evidence="5 6"/>
<dbReference type="SUPFAM" id="SSF56059">
    <property type="entry name" value="Glutathione synthetase ATP-binding domain-like"/>
    <property type="match status" value="1"/>
</dbReference>
<evidence type="ECO:0000259" key="7">
    <source>
        <dbReference type="PROSITE" id="PS50975"/>
    </source>
</evidence>
<dbReference type="PANTHER" id="PTHR11609">
    <property type="entry name" value="PURINE BIOSYNTHESIS PROTEIN 6/7, PUR6/7"/>
    <property type="match status" value="1"/>
</dbReference>
<dbReference type="InterPro" id="IPR040686">
    <property type="entry name" value="PurK_C"/>
</dbReference>
<comment type="catalytic activity">
    <reaction evidence="5 6">
        <text>5-amino-1-(5-phospho-beta-D-ribosyl)imidazole + hydrogencarbonate + ATP = 5-carboxyamino-1-(5-phospho-D-ribosyl)imidazole + ADP + phosphate + 2 H(+)</text>
        <dbReference type="Rhea" id="RHEA:19317"/>
        <dbReference type="ChEBI" id="CHEBI:15378"/>
        <dbReference type="ChEBI" id="CHEBI:17544"/>
        <dbReference type="ChEBI" id="CHEBI:30616"/>
        <dbReference type="ChEBI" id="CHEBI:43474"/>
        <dbReference type="ChEBI" id="CHEBI:58730"/>
        <dbReference type="ChEBI" id="CHEBI:137981"/>
        <dbReference type="ChEBI" id="CHEBI:456216"/>
        <dbReference type="EC" id="6.3.4.18"/>
    </reaction>
</comment>
<feature type="binding site" evidence="5">
    <location>
        <begin position="153"/>
        <end position="159"/>
    </location>
    <ligand>
        <name>ATP</name>
        <dbReference type="ChEBI" id="CHEBI:30616"/>
    </ligand>
</feature>
<dbReference type="GO" id="GO:0006189">
    <property type="term" value="P:'de novo' IMP biosynthetic process"/>
    <property type="evidence" value="ECO:0007669"/>
    <property type="project" value="UniProtKB-UniRule"/>
</dbReference>
<comment type="caution">
    <text evidence="8">The sequence shown here is derived from an EMBL/GenBank/DDBJ whole genome shotgun (WGS) entry which is preliminary data.</text>
</comment>
<comment type="function">
    <text evidence="6">Catalyzes the ATP-dependent conversion of 5-aminoimidazole ribonucleotide (AIR) and HCO(3)- to N5-carboxyaminoimidazole ribonucleotide (N5-CAIR).</text>
</comment>
<comment type="subunit">
    <text evidence="5 6">Homodimer.</text>
</comment>
<keyword evidence="4 5" id="KW-0067">ATP-binding</keyword>
<dbReference type="InterPro" id="IPR011054">
    <property type="entry name" value="Rudment_hybrid_motif"/>
</dbReference>
<dbReference type="GO" id="GO:0034028">
    <property type="term" value="F:5-(carboxyamino)imidazole ribonucleotide synthase activity"/>
    <property type="evidence" value="ECO:0007669"/>
    <property type="project" value="UniProtKB-UniRule"/>
</dbReference>
<gene>
    <name evidence="5 6" type="primary">purK</name>
    <name evidence="8" type="ORF">DFR57_11031</name>
</gene>
<dbReference type="InterPro" id="IPR016185">
    <property type="entry name" value="PreATP-grasp_dom_sf"/>
</dbReference>
<dbReference type="GO" id="GO:0005524">
    <property type="term" value="F:ATP binding"/>
    <property type="evidence" value="ECO:0007669"/>
    <property type="project" value="UniProtKB-UniRule"/>
</dbReference>
<keyword evidence="9" id="KW-1185">Reference proteome</keyword>
<dbReference type="Gene3D" id="3.30.470.20">
    <property type="entry name" value="ATP-grasp fold, B domain"/>
    <property type="match status" value="1"/>
</dbReference>
<dbReference type="InterPro" id="IPR003135">
    <property type="entry name" value="ATP-grasp_carboxylate-amine"/>
</dbReference>
<dbReference type="Pfam" id="PF02222">
    <property type="entry name" value="ATP-grasp"/>
    <property type="match status" value="1"/>
</dbReference>
<dbReference type="InterPro" id="IPR054350">
    <property type="entry name" value="PurT/PurK_preATP-grasp"/>
</dbReference>
<dbReference type="SUPFAM" id="SSF52440">
    <property type="entry name" value="PreATP-grasp domain"/>
    <property type="match status" value="1"/>
</dbReference>
<dbReference type="EMBL" id="QPJJ01000010">
    <property type="protein sequence ID" value="RCW65817.1"/>
    <property type="molecule type" value="Genomic_DNA"/>
</dbReference>
<evidence type="ECO:0000256" key="6">
    <source>
        <dbReference type="RuleBase" id="RU361200"/>
    </source>
</evidence>
<protein>
    <recommendedName>
        <fullName evidence="5 6">N5-carboxyaminoimidazole ribonucleotide synthase</fullName>
        <shortName evidence="5 6">N5-CAIR synthase</shortName>
        <ecNumber evidence="5 6">6.3.4.18</ecNumber>
    </recommendedName>
    <alternativeName>
        <fullName evidence="5 6">5-(carboxyamino)imidazole ribonucleotide synthetase</fullName>
    </alternativeName>
</protein>
<keyword evidence="1 5" id="KW-0436">Ligase</keyword>
<dbReference type="RefSeq" id="WP_114353482.1">
    <property type="nucleotide sequence ID" value="NZ_QPJJ01000010.1"/>
</dbReference>
<dbReference type="FunFam" id="3.40.50.20:FF:000016">
    <property type="entry name" value="N5-carboxyaminoimidazole ribonucleotide synthase"/>
    <property type="match status" value="1"/>
</dbReference>
<dbReference type="UniPathway" id="UPA00074">
    <property type="reaction ID" value="UER00942"/>
</dbReference>
<feature type="binding site" evidence="5">
    <location>
        <position position="215"/>
    </location>
    <ligand>
        <name>ATP</name>
        <dbReference type="ChEBI" id="CHEBI:30616"/>
    </ligand>
</feature>
<dbReference type="Proteomes" id="UP000252585">
    <property type="component" value="Unassembled WGS sequence"/>
</dbReference>
<comment type="similarity">
    <text evidence="5 6">Belongs to the PurK/PurT family.</text>
</comment>
<dbReference type="GO" id="GO:0046872">
    <property type="term" value="F:metal ion binding"/>
    <property type="evidence" value="ECO:0007669"/>
    <property type="project" value="InterPro"/>
</dbReference>
<evidence type="ECO:0000256" key="5">
    <source>
        <dbReference type="HAMAP-Rule" id="MF_01928"/>
    </source>
</evidence>
<feature type="binding site" evidence="5">
    <location>
        <position position="192"/>
    </location>
    <ligand>
        <name>ATP</name>
        <dbReference type="ChEBI" id="CHEBI:30616"/>
    </ligand>
</feature>
<dbReference type="HAMAP" id="MF_01928">
    <property type="entry name" value="PurK"/>
    <property type="match status" value="1"/>
</dbReference>
<dbReference type="Gene3D" id="3.40.50.20">
    <property type="match status" value="1"/>
</dbReference>
<dbReference type="PANTHER" id="PTHR11609:SF5">
    <property type="entry name" value="PHOSPHORIBOSYLAMINOIMIDAZOLE CARBOXYLASE"/>
    <property type="match status" value="1"/>
</dbReference>
<keyword evidence="2 5" id="KW-0547">Nucleotide-binding</keyword>
<dbReference type="NCBIfam" id="NF004679">
    <property type="entry name" value="PRK06019.1-5"/>
    <property type="match status" value="1"/>
</dbReference>
<proteinExistence type="inferred from homology"/>
<dbReference type="OrthoDB" id="9804625at2"/>
<dbReference type="InterPro" id="IPR011761">
    <property type="entry name" value="ATP-grasp"/>
</dbReference>
<dbReference type="InterPro" id="IPR005875">
    <property type="entry name" value="PurK"/>
</dbReference>
<dbReference type="SUPFAM" id="SSF51246">
    <property type="entry name" value="Rudiment single hybrid motif"/>
    <property type="match status" value="1"/>
</dbReference>